<evidence type="ECO:0000313" key="2">
    <source>
        <dbReference type="EMBL" id="SOQ37567.1"/>
    </source>
</evidence>
<feature type="transmembrane region" description="Helical" evidence="1">
    <location>
        <begin position="47"/>
        <end position="71"/>
    </location>
</feature>
<organism evidence="2">
    <name type="scientific">Spodoptera frugiperda</name>
    <name type="common">Fall armyworm</name>
    <dbReference type="NCBI Taxonomy" id="7108"/>
    <lineage>
        <taxon>Eukaryota</taxon>
        <taxon>Metazoa</taxon>
        <taxon>Ecdysozoa</taxon>
        <taxon>Arthropoda</taxon>
        <taxon>Hexapoda</taxon>
        <taxon>Insecta</taxon>
        <taxon>Pterygota</taxon>
        <taxon>Neoptera</taxon>
        <taxon>Endopterygota</taxon>
        <taxon>Lepidoptera</taxon>
        <taxon>Glossata</taxon>
        <taxon>Ditrysia</taxon>
        <taxon>Noctuoidea</taxon>
        <taxon>Noctuidae</taxon>
        <taxon>Amphipyrinae</taxon>
        <taxon>Spodoptera</taxon>
    </lineage>
</organism>
<feature type="transmembrane region" description="Helical" evidence="1">
    <location>
        <begin position="6"/>
        <end position="35"/>
    </location>
</feature>
<protein>
    <submittedName>
        <fullName evidence="2">SFRICE_020128</fullName>
    </submittedName>
</protein>
<keyword evidence="1" id="KW-1133">Transmembrane helix</keyword>
<reference evidence="2" key="1">
    <citation type="submission" date="2016-07" db="EMBL/GenBank/DDBJ databases">
        <authorList>
            <person name="Bretaudeau A."/>
        </authorList>
    </citation>
    <scope>NUCLEOTIDE SEQUENCE</scope>
    <source>
        <strain evidence="2">Rice</strain>
        <tissue evidence="2">Whole body</tissue>
    </source>
</reference>
<proteinExistence type="predicted"/>
<dbReference type="AlphaFoldDB" id="A0A2H1V9R4"/>
<name>A0A2H1V9R4_SPOFR</name>
<sequence length="140" mass="16158">MMTLAFISGILRIIALILGLVTFVTFIYGLVSWCLIKEFRSFRNHVLLSAVLASLLRFLAIHLQPFAMVYMKEYMDMDMFGVVISHAAILFFALAFHCWIAVFCYILYVDYVKVFHLDFNGKCIQISQTRIVQTEIISVN</sequence>
<gene>
    <name evidence="2" type="ORF">SFRICE_020128</name>
</gene>
<keyword evidence="1" id="KW-0812">Transmembrane</keyword>
<feature type="transmembrane region" description="Helical" evidence="1">
    <location>
        <begin position="83"/>
        <end position="108"/>
    </location>
</feature>
<keyword evidence="1" id="KW-0472">Membrane</keyword>
<accession>A0A2H1V9R4</accession>
<dbReference type="EMBL" id="ODYU01001415">
    <property type="protein sequence ID" value="SOQ37567.1"/>
    <property type="molecule type" value="Genomic_DNA"/>
</dbReference>
<evidence type="ECO:0000256" key="1">
    <source>
        <dbReference type="SAM" id="Phobius"/>
    </source>
</evidence>